<evidence type="ECO:0000313" key="4">
    <source>
        <dbReference type="Proteomes" id="UP000829685"/>
    </source>
</evidence>
<keyword evidence="4" id="KW-1185">Reference proteome</keyword>
<reference evidence="3" key="1">
    <citation type="submission" date="2021-03" db="EMBL/GenBank/DDBJ databases">
        <title>Revisited historic fungal species revealed as producer of novel bioactive compounds through whole genome sequencing and comparative genomics.</title>
        <authorList>
            <person name="Vignolle G.A."/>
            <person name="Hochenegger N."/>
            <person name="Mach R.L."/>
            <person name="Mach-Aigner A.R."/>
            <person name="Javad Rahimi M."/>
            <person name="Salim K.A."/>
            <person name="Chan C.M."/>
            <person name="Lim L.B.L."/>
            <person name="Cai F."/>
            <person name="Druzhinina I.S."/>
            <person name="U'Ren J.M."/>
            <person name="Derntl C."/>
        </authorList>
    </citation>
    <scope>NUCLEOTIDE SEQUENCE</scope>
    <source>
        <strain evidence="3">TUCIM 5799</strain>
    </source>
</reference>
<dbReference type="PANTHER" id="PTHR12149">
    <property type="entry name" value="FRUCTOSAMINE 3 KINASE-RELATED PROTEIN"/>
    <property type="match status" value="1"/>
</dbReference>
<dbReference type="GO" id="GO:0102193">
    <property type="term" value="F:protein-ribulosamine 3-kinase activity"/>
    <property type="evidence" value="ECO:0007669"/>
    <property type="project" value="UniProtKB-EC"/>
</dbReference>
<dbReference type="PANTHER" id="PTHR12149:SF8">
    <property type="entry name" value="PROTEIN-RIBULOSAMINE 3-KINASE"/>
    <property type="match status" value="1"/>
</dbReference>
<name>A0A9P9WU23_9PEZI</name>
<sequence>MAAVLQKPTQLVVPSFTAGDIEADDEWNAQSSWDMKVEVPAELTGYVDANILACMPPGTIIDSIRPHGSSYWSATAEIQATLEGEPRSYFVKATQNKFGKKMFRGEYESAKAIHDACPDFCPPPIAWGTYQSVPNTYFFLSGFIDMLDDLPDLGLFPQKLAEMHMKAIAPDGMYGFHVQTMTALLPQYVTKSASWEEFFTGYMRHLMMAETFAQGPLSDELNRLETVFLERIIPRLCRPLETGGRSIEPRLLHSDLWDGNAAIEAETENPIIFDPSCFYGHNEFEIGVWRCPRHKTGKPYIENYHRYFAKSNPEEDYDGRNLMYLLSFETRASACWVGRGMFRESMICLLKELEQKFPESYEEWAKARGESVCERKASTPPS</sequence>
<evidence type="ECO:0000313" key="3">
    <source>
        <dbReference type="EMBL" id="KAI1878881.1"/>
    </source>
</evidence>
<organism evidence="3 4">
    <name type="scientific">Neoarthrinium moseri</name>
    <dbReference type="NCBI Taxonomy" id="1658444"/>
    <lineage>
        <taxon>Eukaryota</taxon>
        <taxon>Fungi</taxon>
        <taxon>Dikarya</taxon>
        <taxon>Ascomycota</taxon>
        <taxon>Pezizomycotina</taxon>
        <taxon>Sordariomycetes</taxon>
        <taxon>Xylariomycetidae</taxon>
        <taxon>Amphisphaeriales</taxon>
        <taxon>Apiosporaceae</taxon>
        <taxon>Neoarthrinium</taxon>
    </lineage>
</organism>
<dbReference type="EC" id="2.7.1.172" evidence="1"/>
<dbReference type="OrthoDB" id="5772781at2759"/>
<evidence type="ECO:0000256" key="2">
    <source>
        <dbReference type="ARBA" id="ARBA00048655"/>
    </source>
</evidence>
<dbReference type="Gene3D" id="3.90.1200.10">
    <property type="match status" value="1"/>
</dbReference>
<comment type="caution">
    <text evidence="3">The sequence shown here is derived from an EMBL/GenBank/DDBJ whole genome shotgun (WGS) entry which is preliminary data.</text>
</comment>
<accession>A0A9P9WU23</accession>
<dbReference type="InterPro" id="IPR011009">
    <property type="entry name" value="Kinase-like_dom_sf"/>
</dbReference>
<dbReference type="AlphaFoldDB" id="A0A9P9WU23"/>
<gene>
    <name evidence="3" type="ORF">JX265_003058</name>
</gene>
<dbReference type="Proteomes" id="UP000829685">
    <property type="component" value="Unassembled WGS sequence"/>
</dbReference>
<evidence type="ECO:0000256" key="1">
    <source>
        <dbReference type="ARBA" id="ARBA00011961"/>
    </source>
</evidence>
<dbReference type="SUPFAM" id="SSF56112">
    <property type="entry name" value="Protein kinase-like (PK-like)"/>
    <property type="match status" value="1"/>
</dbReference>
<protein>
    <recommendedName>
        <fullName evidence="1">protein-ribulosamine 3-kinase</fullName>
        <ecNumber evidence="1">2.7.1.172</ecNumber>
    </recommendedName>
</protein>
<dbReference type="Pfam" id="PF03881">
    <property type="entry name" value="Fructosamin_kin"/>
    <property type="match status" value="1"/>
</dbReference>
<proteinExistence type="predicted"/>
<dbReference type="EMBL" id="JAFIMR010000005">
    <property type="protein sequence ID" value="KAI1878881.1"/>
    <property type="molecule type" value="Genomic_DNA"/>
</dbReference>
<comment type="catalytic activity">
    <reaction evidence="2">
        <text>N(6)-D-ribulosyl-L-lysyl-[protein] + ATP = N(6)-(3-O-phospho-D-ribulosyl)-L-lysyl-[protein] + ADP + H(+)</text>
        <dbReference type="Rhea" id="RHEA:48432"/>
        <dbReference type="Rhea" id="RHEA-COMP:12103"/>
        <dbReference type="Rhea" id="RHEA-COMP:12104"/>
        <dbReference type="ChEBI" id="CHEBI:15378"/>
        <dbReference type="ChEBI" id="CHEBI:30616"/>
        <dbReference type="ChEBI" id="CHEBI:90418"/>
        <dbReference type="ChEBI" id="CHEBI:90420"/>
        <dbReference type="ChEBI" id="CHEBI:456216"/>
        <dbReference type="EC" id="2.7.1.172"/>
    </reaction>
    <physiologicalReaction direction="left-to-right" evidence="2">
        <dbReference type="Rhea" id="RHEA:48433"/>
    </physiologicalReaction>
</comment>
<dbReference type="InterPro" id="IPR016477">
    <property type="entry name" value="Fructo-/Ketosamine-3-kinase"/>
</dbReference>